<dbReference type="RefSeq" id="WP_354219506.1">
    <property type="nucleotide sequence ID" value="NZ_JBEPMX010000003.1"/>
</dbReference>
<evidence type="ECO:0008006" key="5">
    <source>
        <dbReference type="Google" id="ProtNLM"/>
    </source>
</evidence>
<dbReference type="InterPro" id="IPR002711">
    <property type="entry name" value="HNH"/>
</dbReference>
<gene>
    <name evidence="3" type="ORF">ABID56_001000</name>
</gene>
<dbReference type="SUPFAM" id="SSF88697">
    <property type="entry name" value="PUA domain-like"/>
    <property type="match status" value="1"/>
</dbReference>
<dbReference type="EMBL" id="JBEPMX010000003">
    <property type="protein sequence ID" value="MET3682910.1"/>
    <property type="molecule type" value="Genomic_DNA"/>
</dbReference>
<keyword evidence="4" id="KW-1185">Reference proteome</keyword>
<accession>A0ABV2KTK1</accession>
<evidence type="ECO:0000259" key="2">
    <source>
        <dbReference type="Pfam" id="PF01878"/>
    </source>
</evidence>
<reference evidence="3 4" key="1">
    <citation type="submission" date="2024-06" db="EMBL/GenBank/DDBJ databases">
        <title>Genomic Encyclopedia of Type Strains, Phase IV (KMG-IV): sequencing the most valuable type-strain genomes for metagenomic binning, comparative biology and taxonomic classification.</title>
        <authorList>
            <person name="Goeker M."/>
        </authorList>
    </citation>
    <scope>NUCLEOTIDE SEQUENCE [LARGE SCALE GENOMIC DNA]</scope>
    <source>
        <strain evidence="3 4">DSM 23520</strain>
    </source>
</reference>
<evidence type="ECO:0000313" key="3">
    <source>
        <dbReference type="EMBL" id="MET3682910.1"/>
    </source>
</evidence>
<proteinExistence type="predicted"/>
<protein>
    <recommendedName>
        <fullName evidence="5">HNH endonuclease</fullName>
    </recommendedName>
</protein>
<evidence type="ECO:0000313" key="4">
    <source>
        <dbReference type="Proteomes" id="UP001549167"/>
    </source>
</evidence>
<dbReference type="InterPro" id="IPR015947">
    <property type="entry name" value="PUA-like_sf"/>
</dbReference>
<dbReference type="InterPro" id="IPR003615">
    <property type="entry name" value="HNH_nuc"/>
</dbReference>
<feature type="domain" description="HNH" evidence="1">
    <location>
        <begin position="320"/>
        <end position="363"/>
    </location>
</feature>
<name>A0ABV2KTK1_9BACI</name>
<dbReference type="CDD" id="cd00085">
    <property type="entry name" value="HNHc"/>
    <property type="match status" value="1"/>
</dbReference>
<dbReference type="Gene3D" id="1.10.30.50">
    <property type="match status" value="1"/>
</dbReference>
<evidence type="ECO:0000259" key="1">
    <source>
        <dbReference type="Pfam" id="PF01844"/>
    </source>
</evidence>
<feature type="domain" description="EVE" evidence="2">
    <location>
        <begin position="134"/>
        <end position="245"/>
    </location>
</feature>
<dbReference type="Proteomes" id="UP001549167">
    <property type="component" value="Unassembled WGS sequence"/>
</dbReference>
<dbReference type="Pfam" id="PF01844">
    <property type="entry name" value="HNH"/>
    <property type="match status" value="1"/>
</dbReference>
<organism evidence="3 4">
    <name type="scientific">Alkalibacillus flavidus</name>
    <dbReference type="NCBI Taxonomy" id="546021"/>
    <lineage>
        <taxon>Bacteria</taxon>
        <taxon>Bacillati</taxon>
        <taxon>Bacillota</taxon>
        <taxon>Bacilli</taxon>
        <taxon>Bacillales</taxon>
        <taxon>Bacillaceae</taxon>
        <taxon>Alkalibacillus</taxon>
    </lineage>
</organism>
<sequence>MNLRKPIATNKVDKPVIIFKNGAELEEFPSIPSAAKWFKRYLNYKYVPYATVINGIFHDKVWNVNGDTYAFTTDENVRLAKLEELNKKSKKTEPTGYWTFFCNPKRWKIDDFLKSGEVFDTFSITDWQKNWFNKGQLGVIRVGRDNRTIKELDGRARLKPGIYALVEILDQPSVQTTTKEAYWSDENEGKKARYRVPIKYIKNLIDNPILFEDLNLSSDIADKHLIEGFQASSIPLNGDTFNIIFDEMGEVNYGNFDYNNANIDLEDTISKLEKRYINAVPEVKEWVSKYIERGIIAQQYKRKTNFKCQICEALEFEPYSFKKPNGEYYIETHHVIPVSELHVGSLATHNLLTLCANHHRQLHYGNVELINNSEDKFIFRINDNQVKVNKIK</sequence>
<dbReference type="Pfam" id="PF01878">
    <property type="entry name" value="EVE"/>
    <property type="match status" value="1"/>
</dbReference>
<comment type="caution">
    <text evidence="3">The sequence shown here is derived from an EMBL/GenBank/DDBJ whole genome shotgun (WGS) entry which is preliminary data.</text>
</comment>
<dbReference type="InterPro" id="IPR002740">
    <property type="entry name" value="EVE_domain"/>
</dbReference>